<comment type="similarity">
    <text evidence="1 4">Belongs to the serpin family.</text>
</comment>
<dbReference type="Gene3D" id="2.30.39.10">
    <property type="entry name" value="Alpha-1-antitrypsin, domain 1"/>
    <property type="match status" value="1"/>
</dbReference>
<evidence type="ECO:0000256" key="4">
    <source>
        <dbReference type="RuleBase" id="RU000411"/>
    </source>
</evidence>
<keyword evidence="5" id="KW-0732">Signal</keyword>
<dbReference type="InterPro" id="IPR023796">
    <property type="entry name" value="Serpin_dom"/>
</dbReference>
<dbReference type="PANTHER" id="PTHR11461">
    <property type="entry name" value="SERINE PROTEASE INHIBITOR, SERPIN"/>
    <property type="match status" value="1"/>
</dbReference>
<evidence type="ECO:0000256" key="1">
    <source>
        <dbReference type="ARBA" id="ARBA00009500"/>
    </source>
</evidence>
<dbReference type="GO" id="GO:0005615">
    <property type="term" value="C:extracellular space"/>
    <property type="evidence" value="ECO:0007669"/>
    <property type="project" value="InterPro"/>
</dbReference>
<accession>A0AA49IK78</accession>
<dbReference type="InterPro" id="IPR000215">
    <property type="entry name" value="Serpin_fam"/>
</dbReference>
<feature type="signal peptide" evidence="5">
    <location>
        <begin position="1"/>
        <end position="17"/>
    </location>
</feature>
<protein>
    <submittedName>
        <fullName evidence="7">Setae polypeptide</fullName>
    </submittedName>
</protein>
<dbReference type="SUPFAM" id="SSF56574">
    <property type="entry name" value="Serpins"/>
    <property type="match status" value="1"/>
</dbReference>
<feature type="chain" id="PRO_5041230841" evidence="5">
    <location>
        <begin position="18"/>
        <end position="398"/>
    </location>
</feature>
<name>A0AA49IK78_OCHLU</name>
<reference evidence="7" key="2">
    <citation type="submission" date="2023-04" db="EMBL/GenBank/DDBJ databases">
        <authorList>
            <person name="Walker A."/>
            <person name="Perkins L.E."/>
            <person name="Battisti A."/>
            <person name="Zalucki M.P."/>
            <person name="King G.F."/>
        </authorList>
    </citation>
    <scope>NUCLEOTIDE SEQUENCE</scope>
    <source>
        <strain evidence="7">U-TPTX</strain>
        <tissue evidence="7">True setae</tissue>
    </source>
</reference>
<keyword evidence="3" id="KW-0722">Serine protease inhibitor</keyword>
<proteinExistence type="evidence at transcript level"/>
<dbReference type="SMART" id="SM00093">
    <property type="entry name" value="SERPIN"/>
    <property type="match status" value="1"/>
</dbReference>
<dbReference type="AlphaFoldDB" id="A0AA49IK78"/>
<dbReference type="InterPro" id="IPR042185">
    <property type="entry name" value="Serpin_sf_2"/>
</dbReference>
<evidence type="ECO:0000256" key="5">
    <source>
        <dbReference type="SAM" id="SignalP"/>
    </source>
</evidence>
<sequence length="398" mass="43839">MIKLFLLLTAAICGGMAYLFDEPPPSYTRTPLGDAIDKSTMKVLKTAYELATDKNVVSSPLGLMLLLSLYNSGAVGSSKEEIDQFLGGQNLKQLSESYMSLSHEFSNMDPEYLTLANKVYVSNQYSPTDQFLAAAISYRSEVDTLDFAKPADAAAIINKWASEKTKGHITQPVSKDSLDPVTAAALFNVIFFQGHWHVPFNASNTKDKDFHVNSKTTLKKPMMHLLQSLYYTESKDLGARMIELPYKEKGFRMVVVLPNKVDGLPTVLQKASEKGLLSDVFSLSPAGADVDLDMPKFDIRSKLDFKRILPEVGVSKIFEEPALGIVKGQPVKVSEAFQEAFIKVDEEGATAGAFTGLVAVPMSSRPKLPKPIKFKVNHPFAYVILYEDKVLFAGTLTK</sequence>
<dbReference type="InterPro" id="IPR042178">
    <property type="entry name" value="Serpin_sf_1"/>
</dbReference>
<keyword evidence="2" id="KW-0646">Protease inhibitor</keyword>
<organism evidence="7">
    <name type="scientific">Ochrogaster lunifer</name>
    <name type="common">Bag-shelter moth</name>
    <dbReference type="NCBI Taxonomy" id="319761"/>
    <lineage>
        <taxon>Eukaryota</taxon>
        <taxon>Metazoa</taxon>
        <taxon>Ecdysozoa</taxon>
        <taxon>Arthropoda</taxon>
        <taxon>Hexapoda</taxon>
        <taxon>Insecta</taxon>
        <taxon>Pterygota</taxon>
        <taxon>Neoptera</taxon>
        <taxon>Endopterygota</taxon>
        <taxon>Lepidoptera</taxon>
        <taxon>Glossata</taxon>
        <taxon>Ditrysia</taxon>
        <taxon>Noctuoidea</taxon>
        <taxon>Notodontidae</taxon>
        <taxon>Thaumetopoeinae</taxon>
        <taxon>Ochrogaster</taxon>
    </lineage>
</organism>
<feature type="domain" description="Serpin" evidence="6">
    <location>
        <begin position="41"/>
        <end position="398"/>
    </location>
</feature>
<evidence type="ECO:0000313" key="7">
    <source>
        <dbReference type="EMBL" id="WGN96274.1"/>
    </source>
</evidence>
<dbReference type="EMBL" id="OQ876636">
    <property type="protein sequence ID" value="WGN96274.1"/>
    <property type="molecule type" value="mRNA"/>
</dbReference>
<dbReference type="GO" id="GO:0004867">
    <property type="term" value="F:serine-type endopeptidase inhibitor activity"/>
    <property type="evidence" value="ECO:0007669"/>
    <property type="project" value="UniProtKB-KW"/>
</dbReference>
<evidence type="ECO:0000256" key="3">
    <source>
        <dbReference type="ARBA" id="ARBA00022900"/>
    </source>
</evidence>
<evidence type="ECO:0000256" key="2">
    <source>
        <dbReference type="ARBA" id="ARBA00022690"/>
    </source>
</evidence>
<dbReference type="InterPro" id="IPR036186">
    <property type="entry name" value="Serpin_sf"/>
</dbReference>
<dbReference type="Pfam" id="PF00079">
    <property type="entry name" value="Serpin"/>
    <property type="match status" value="1"/>
</dbReference>
<dbReference type="Gene3D" id="3.30.497.10">
    <property type="entry name" value="Antithrombin, subunit I, domain 2"/>
    <property type="match status" value="1"/>
</dbReference>
<evidence type="ECO:0000259" key="6">
    <source>
        <dbReference type="SMART" id="SM00093"/>
    </source>
</evidence>
<reference evidence="7" key="1">
    <citation type="journal article" date="2023" name="Proteomics">
        <title>Proteome of urticating setae of Ochrogaster lunifer, a processionary caterpillar of medical and veterinary importance, including primary structures of putative toxins.</title>
        <authorList>
            <person name="Walker A.A."/>
            <person name="Perkins L.E."/>
            <person name="Battisti A."/>
            <person name="Zalucki M.P."/>
            <person name="King G.F."/>
        </authorList>
    </citation>
    <scope>NUCLEOTIDE SEQUENCE</scope>
    <source>
        <strain evidence="7">U-TPTX</strain>
    </source>
</reference>
<dbReference type="PANTHER" id="PTHR11461:SF211">
    <property type="entry name" value="GH10112P-RELATED"/>
    <property type="match status" value="1"/>
</dbReference>